<dbReference type="PANTHER" id="PTHR33371:SF17">
    <property type="entry name" value="MCE-FAMILY PROTEIN MCE1B"/>
    <property type="match status" value="1"/>
</dbReference>
<dbReference type="EMBL" id="VNIQ01000002">
    <property type="protein sequence ID" value="TYQ05988.1"/>
    <property type="molecule type" value="Genomic_DNA"/>
</dbReference>
<comment type="caution">
    <text evidence="3">The sequence shown here is derived from an EMBL/GenBank/DDBJ whole genome shotgun (WGS) entry which is preliminary data.</text>
</comment>
<feature type="domain" description="Mce/MlaD" evidence="1">
    <location>
        <begin position="39"/>
        <end position="115"/>
    </location>
</feature>
<dbReference type="InterPro" id="IPR052336">
    <property type="entry name" value="MlaD_Phospholipid_Transporter"/>
</dbReference>
<dbReference type="GO" id="GO:0051701">
    <property type="term" value="P:biological process involved in interaction with host"/>
    <property type="evidence" value="ECO:0007669"/>
    <property type="project" value="TreeGrafter"/>
</dbReference>
<gene>
    <name evidence="3" type="ORF">FNL38_102117</name>
</gene>
<sequence length="347" mass="36648">MKIRTAQVVRLSLFCITGLACASFVANTLSVPVRGDTASYSFEFTDVEGLNPGNPVTMSGVRIGRVDSVAFADNGGGTSKAIVDVEIESQYSLASDVRATVRYGDMLGARYLALTHNDDAHSGPASVSARTLEPGGTVPLTQTTPPINLTALMNGFKPLFAALQPEQVNTLTRSFVETFNGQGGAISALLDQIAVMTSGLVDRQDVFAQLLTNMNTLLTSVDDRQPEMVSLLDGLNGLSTSVVEQNDQLATLLDQGNRTVSSLAQLMTGSNGSFGTTVAQLENVTAGWIASTDEFNRLVANLPQFADAANRIGSYGSFINLYLCNFTLKAGDVEANIFGATHSPVCS</sequence>
<dbReference type="PANTHER" id="PTHR33371">
    <property type="entry name" value="INTERMEMBRANE PHOSPHOLIPID TRANSPORT SYSTEM BINDING PROTEIN MLAD-RELATED"/>
    <property type="match status" value="1"/>
</dbReference>
<dbReference type="AlphaFoldDB" id="A0A652YS97"/>
<dbReference type="NCBIfam" id="TIGR00996">
    <property type="entry name" value="Mtu_fam_mce"/>
    <property type="match status" value="1"/>
</dbReference>
<name>A0A652YS97_NOCGL</name>
<accession>A0A652YS97</accession>
<evidence type="ECO:0000259" key="1">
    <source>
        <dbReference type="Pfam" id="PF02470"/>
    </source>
</evidence>
<dbReference type="Pfam" id="PF02470">
    <property type="entry name" value="MlaD"/>
    <property type="match status" value="1"/>
</dbReference>
<feature type="domain" description="Mammalian cell entry C-terminal" evidence="2">
    <location>
        <begin position="128"/>
        <end position="255"/>
    </location>
</feature>
<dbReference type="PROSITE" id="PS51257">
    <property type="entry name" value="PROKAR_LIPOPROTEIN"/>
    <property type="match status" value="1"/>
</dbReference>
<dbReference type="InterPro" id="IPR024516">
    <property type="entry name" value="Mce_C"/>
</dbReference>
<dbReference type="GO" id="GO:0005576">
    <property type="term" value="C:extracellular region"/>
    <property type="evidence" value="ECO:0007669"/>
    <property type="project" value="TreeGrafter"/>
</dbReference>
<dbReference type="Pfam" id="PF11887">
    <property type="entry name" value="Mce4_CUP1"/>
    <property type="match status" value="1"/>
</dbReference>
<dbReference type="InterPro" id="IPR005693">
    <property type="entry name" value="Mce"/>
</dbReference>
<dbReference type="InterPro" id="IPR003399">
    <property type="entry name" value="Mce/MlaD"/>
</dbReference>
<organism evidence="3">
    <name type="scientific">Nocardia globerula</name>
    <dbReference type="NCBI Taxonomy" id="1818"/>
    <lineage>
        <taxon>Bacteria</taxon>
        <taxon>Bacillati</taxon>
        <taxon>Actinomycetota</taxon>
        <taxon>Actinomycetes</taxon>
        <taxon>Mycobacteriales</taxon>
        <taxon>Nocardiaceae</taxon>
        <taxon>Nocardia</taxon>
    </lineage>
</organism>
<proteinExistence type="predicted"/>
<evidence type="ECO:0000259" key="2">
    <source>
        <dbReference type="Pfam" id="PF11887"/>
    </source>
</evidence>
<reference evidence="3" key="1">
    <citation type="submission" date="2019-07" db="EMBL/GenBank/DDBJ databases">
        <title>Genomic Encyclopedia of Type Strains, Phase IV (KMG-IV): sequencing the most valuable type-strain genomes for metagenomic binning, comparative biology and taxonomic classification.</title>
        <authorList>
            <person name="Goeker M."/>
        </authorList>
    </citation>
    <scope>NUCLEOTIDE SEQUENCE</scope>
    <source>
        <strain evidence="3">DSM 44596</strain>
    </source>
</reference>
<evidence type="ECO:0000313" key="3">
    <source>
        <dbReference type="EMBL" id="TYQ05988.1"/>
    </source>
</evidence>
<protein>
    <submittedName>
        <fullName evidence="3">Phospholipid/cholesterol/gamma-HCH transport system substrate-binding protein</fullName>
    </submittedName>
</protein>